<proteinExistence type="inferred from homology"/>
<dbReference type="InterPro" id="IPR015855">
    <property type="entry name" value="ABC_transpr_MalK-like"/>
</dbReference>
<gene>
    <name evidence="8" type="ORF">CQ14_29385</name>
</gene>
<dbReference type="InterPro" id="IPR017871">
    <property type="entry name" value="ABC_transporter-like_CS"/>
</dbReference>
<dbReference type="Pfam" id="PF08402">
    <property type="entry name" value="TOBE_2"/>
    <property type="match status" value="1"/>
</dbReference>
<comment type="caution">
    <text evidence="8">The sequence shown here is derived from an EMBL/GenBank/DDBJ whole genome shotgun (WGS) entry which is preliminary data.</text>
</comment>
<dbReference type="InterPro" id="IPR003439">
    <property type="entry name" value="ABC_transporter-like_ATP-bd"/>
</dbReference>
<dbReference type="PROSITE" id="PS50893">
    <property type="entry name" value="ABC_TRANSPORTER_2"/>
    <property type="match status" value="1"/>
</dbReference>
<dbReference type="GO" id="GO:0055052">
    <property type="term" value="C:ATP-binding cassette (ABC) transporter complex, substrate-binding subunit-containing"/>
    <property type="evidence" value="ECO:0007669"/>
    <property type="project" value="TreeGrafter"/>
</dbReference>
<dbReference type="PANTHER" id="PTHR43875">
    <property type="entry name" value="MALTODEXTRIN IMPORT ATP-BINDING PROTEIN MSMX"/>
    <property type="match status" value="1"/>
</dbReference>
<organism evidence="8 9">
    <name type="scientific">Bradyrhizobium lablabi</name>
    <dbReference type="NCBI Taxonomy" id="722472"/>
    <lineage>
        <taxon>Bacteria</taxon>
        <taxon>Pseudomonadati</taxon>
        <taxon>Pseudomonadota</taxon>
        <taxon>Alphaproteobacteria</taxon>
        <taxon>Hyphomicrobiales</taxon>
        <taxon>Nitrobacteraceae</taxon>
        <taxon>Bradyrhizobium</taxon>
    </lineage>
</organism>
<comment type="similarity">
    <text evidence="2">Belongs to the ABC transporter superfamily.</text>
</comment>
<evidence type="ECO:0000256" key="2">
    <source>
        <dbReference type="ARBA" id="ARBA00005417"/>
    </source>
</evidence>
<accession>A0A0R3N6Y2</accession>
<evidence type="ECO:0000256" key="3">
    <source>
        <dbReference type="ARBA" id="ARBA00022448"/>
    </source>
</evidence>
<dbReference type="SUPFAM" id="SSF50331">
    <property type="entry name" value="MOP-like"/>
    <property type="match status" value="1"/>
</dbReference>
<dbReference type="RefSeq" id="WP_057856469.1">
    <property type="nucleotide sequence ID" value="NZ_LLYB01000035.1"/>
</dbReference>
<reference evidence="8 9" key="1">
    <citation type="submission" date="2014-03" db="EMBL/GenBank/DDBJ databases">
        <title>Bradyrhizobium valentinum sp. nov., isolated from effective nodules of Lupinus mariae-josephae, a lupine endemic of basic-lime soils in Eastern Spain.</title>
        <authorList>
            <person name="Duran D."/>
            <person name="Rey L."/>
            <person name="Navarro A."/>
            <person name="Busquets A."/>
            <person name="Imperial J."/>
            <person name="Ruiz-Argueso T."/>
        </authorList>
    </citation>
    <scope>NUCLEOTIDE SEQUENCE [LARGE SCALE GENOMIC DNA]</scope>
    <source>
        <strain evidence="8 9">CCBAU 23086</strain>
    </source>
</reference>
<comment type="function">
    <text evidence="6">Involved in beta-(1--&gt;2)glucan export. Transmembrane domains (TMD) form a pore in the inner membrane and the ATP-binding domain (NBD) is responsible for energy generation.</text>
</comment>
<evidence type="ECO:0000313" key="9">
    <source>
        <dbReference type="Proteomes" id="UP000051660"/>
    </source>
</evidence>
<dbReference type="CDD" id="cd03301">
    <property type="entry name" value="ABC_MalK_N"/>
    <property type="match status" value="1"/>
</dbReference>
<name>A0A0R3N6Y2_9BRAD</name>
<dbReference type="Gene3D" id="2.40.50.140">
    <property type="entry name" value="Nucleic acid-binding proteins"/>
    <property type="match status" value="1"/>
</dbReference>
<dbReference type="OrthoDB" id="9767663at2"/>
<dbReference type="InterPro" id="IPR027417">
    <property type="entry name" value="P-loop_NTPase"/>
</dbReference>
<dbReference type="InterPro" id="IPR012340">
    <property type="entry name" value="NA-bd_OB-fold"/>
</dbReference>
<dbReference type="GO" id="GO:0005524">
    <property type="term" value="F:ATP binding"/>
    <property type="evidence" value="ECO:0007669"/>
    <property type="project" value="UniProtKB-KW"/>
</dbReference>
<protein>
    <submittedName>
        <fullName evidence="8">ABC transporter ATP-binding protein</fullName>
    </submittedName>
</protein>
<dbReference type="SUPFAM" id="SSF52540">
    <property type="entry name" value="P-loop containing nucleoside triphosphate hydrolases"/>
    <property type="match status" value="1"/>
</dbReference>
<dbReference type="InterPro" id="IPR013611">
    <property type="entry name" value="Transp-assoc_OB_typ2"/>
</dbReference>
<dbReference type="InterPro" id="IPR047641">
    <property type="entry name" value="ABC_transpr_MalK/UgpC-like"/>
</dbReference>
<keyword evidence="5 8" id="KW-0067">ATP-binding</keyword>
<dbReference type="InterPro" id="IPR003593">
    <property type="entry name" value="AAA+_ATPase"/>
</dbReference>
<dbReference type="GO" id="GO:0008643">
    <property type="term" value="P:carbohydrate transport"/>
    <property type="evidence" value="ECO:0007669"/>
    <property type="project" value="InterPro"/>
</dbReference>
<keyword evidence="4" id="KW-0547">Nucleotide-binding</keyword>
<evidence type="ECO:0000256" key="1">
    <source>
        <dbReference type="ARBA" id="ARBA00004417"/>
    </source>
</evidence>
<dbReference type="Gene3D" id="3.40.50.300">
    <property type="entry name" value="P-loop containing nucleotide triphosphate hydrolases"/>
    <property type="match status" value="1"/>
</dbReference>
<keyword evidence="3" id="KW-0813">Transport</keyword>
<evidence type="ECO:0000256" key="5">
    <source>
        <dbReference type="ARBA" id="ARBA00022840"/>
    </source>
</evidence>
<sequence>MADVILRNISKRFGTVEAVRELSLAVNDGEFMVLLGPSGAGKTTTLRLITGLESPDAGSVMINGREVTHDPPGSRDIAFVFQQYSLYPHLTVYDNLAFPLRSPARRVPEPIIRRRVEQTAELLHIASKLNNRATRLSGGEMQRVAIGRALVRDPSIYLMDEPLSSLDAKLRTELRLELKRIQLELGATILYVTHDQVEAMTMASRIGVIKDGQLLQLGTPREIYESPSSSYVASRLGTPQINFLPARLLSDVAVPPGTETVGIRTEHLKVAACNGGQMVGRVHRVEHLGEQNHVHLDYKGEMLVTLADPHQQPLKAGQEVELRLVHPLCFDRAGQRIPAMMH</sequence>
<feature type="domain" description="ABC transporter" evidence="7">
    <location>
        <begin position="4"/>
        <end position="236"/>
    </location>
</feature>
<dbReference type="AlphaFoldDB" id="A0A0R3N6Y2"/>
<dbReference type="InterPro" id="IPR008995">
    <property type="entry name" value="Mo/tungstate-bd_C_term_dom"/>
</dbReference>
<dbReference type="PROSITE" id="PS00211">
    <property type="entry name" value="ABC_TRANSPORTER_1"/>
    <property type="match status" value="1"/>
</dbReference>
<dbReference type="PANTHER" id="PTHR43875:SF1">
    <property type="entry name" value="OSMOPROTECTIVE COMPOUNDS UPTAKE ATP-BINDING PROTEIN GGTA"/>
    <property type="match status" value="1"/>
</dbReference>
<dbReference type="GO" id="GO:0016887">
    <property type="term" value="F:ATP hydrolysis activity"/>
    <property type="evidence" value="ECO:0007669"/>
    <property type="project" value="InterPro"/>
</dbReference>
<dbReference type="FunFam" id="3.40.50.300:FF:000042">
    <property type="entry name" value="Maltose/maltodextrin ABC transporter, ATP-binding protein"/>
    <property type="match status" value="1"/>
</dbReference>
<comment type="subcellular location">
    <subcellularLocation>
        <location evidence="1">Cell inner membrane</location>
        <topology evidence="1">Peripheral membrane protein</topology>
    </subcellularLocation>
</comment>
<evidence type="ECO:0000256" key="4">
    <source>
        <dbReference type="ARBA" id="ARBA00022741"/>
    </source>
</evidence>
<dbReference type="Pfam" id="PF00005">
    <property type="entry name" value="ABC_tran"/>
    <property type="match status" value="1"/>
</dbReference>
<evidence type="ECO:0000256" key="6">
    <source>
        <dbReference type="ARBA" id="ARBA00024722"/>
    </source>
</evidence>
<dbReference type="EMBL" id="LLYB01000035">
    <property type="protein sequence ID" value="KRR27772.1"/>
    <property type="molecule type" value="Genomic_DNA"/>
</dbReference>
<evidence type="ECO:0000313" key="8">
    <source>
        <dbReference type="EMBL" id="KRR27772.1"/>
    </source>
</evidence>
<dbReference type="GO" id="GO:0140359">
    <property type="term" value="F:ABC-type transporter activity"/>
    <property type="evidence" value="ECO:0007669"/>
    <property type="project" value="InterPro"/>
</dbReference>
<dbReference type="SMART" id="SM00382">
    <property type="entry name" value="AAA"/>
    <property type="match status" value="1"/>
</dbReference>
<dbReference type="Proteomes" id="UP000051660">
    <property type="component" value="Unassembled WGS sequence"/>
</dbReference>
<evidence type="ECO:0000259" key="7">
    <source>
        <dbReference type="PROSITE" id="PS50893"/>
    </source>
</evidence>